<proteinExistence type="predicted"/>
<evidence type="ECO:0000313" key="3">
    <source>
        <dbReference type="RefSeq" id="XP_052740213.1"/>
    </source>
</evidence>
<feature type="region of interest" description="Disordered" evidence="1">
    <location>
        <begin position="173"/>
        <end position="210"/>
    </location>
</feature>
<organism evidence="2 4">
    <name type="scientific">Bicyclus anynana</name>
    <name type="common">Squinting bush brown butterfly</name>
    <dbReference type="NCBI Taxonomy" id="110368"/>
    <lineage>
        <taxon>Eukaryota</taxon>
        <taxon>Metazoa</taxon>
        <taxon>Ecdysozoa</taxon>
        <taxon>Arthropoda</taxon>
        <taxon>Hexapoda</taxon>
        <taxon>Insecta</taxon>
        <taxon>Pterygota</taxon>
        <taxon>Neoptera</taxon>
        <taxon>Endopterygota</taxon>
        <taxon>Lepidoptera</taxon>
        <taxon>Glossata</taxon>
        <taxon>Ditrysia</taxon>
        <taxon>Papilionoidea</taxon>
        <taxon>Nymphalidae</taxon>
        <taxon>Satyrinae</taxon>
        <taxon>Satyrini</taxon>
        <taxon>Mycalesina</taxon>
        <taxon>Bicyclus</taxon>
    </lineage>
</organism>
<accession>A0ABM3LMD9</accession>
<evidence type="ECO:0000256" key="1">
    <source>
        <dbReference type="SAM" id="MobiDB-lite"/>
    </source>
</evidence>
<dbReference type="RefSeq" id="XP_052740214.1">
    <property type="nucleotide sequence ID" value="XM_052884254.1"/>
</dbReference>
<dbReference type="Proteomes" id="UP001652582">
    <property type="component" value="Chromosome 11"/>
</dbReference>
<keyword evidence="2" id="KW-1185">Reference proteome</keyword>
<gene>
    <name evidence="3 4" type="primary">LOC112051204</name>
</gene>
<sequence length="210" mass="23803">MTNCWIDEYTICRDLSLAQGKDVPVEIDRSVTVAENEPPPALNITEDTEEEFFGPYVGDGDTNCGPDLHLITQMLKVVNPHPDGDSPEEPPSPSLAHTSLNMFKRKENNKPVETSPTVALQPKTDTVAEQPRTYVPSARAAEYYKKFSEQSQALEQSRDTIWSRLERQMREIDEKRRQNTLDNEQSSSSAGTQGSRWKKKKRKAVQRMGH</sequence>
<dbReference type="GeneID" id="112051204"/>
<evidence type="ECO:0000313" key="4">
    <source>
        <dbReference type="RefSeq" id="XP_052740214.1"/>
    </source>
</evidence>
<feature type="compositionally biased region" description="Polar residues" evidence="1">
    <location>
        <begin position="180"/>
        <end position="195"/>
    </location>
</feature>
<feature type="region of interest" description="Disordered" evidence="1">
    <location>
        <begin position="108"/>
        <end position="128"/>
    </location>
</feature>
<reference evidence="3 4" key="1">
    <citation type="submission" date="2025-05" db="UniProtKB">
        <authorList>
            <consortium name="RefSeq"/>
        </authorList>
    </citation>
    <scope>IDENTIFICATION</scope>
</reference>
<evidence type="ECO:0000313" key="2">
    <source>
        <dbReference type="Proteomes" id="UP001652582"/>
    </source>
</evidence>
<protein>
    <submittedName>
        <fullName evidence="3 4">Uncharacterized protein LOC112051204</fullName>
    </submittedName>
</protein>
<dbReference type="RefSeq" id="XP_052740213.1">
    <property type="nucleotide sequence ID" value="XM_052884253.1"/>
</dbReference>
<name>A0ABM3LMD9_BICAN</name>
<feature type="compositionally biased region" description="Basic residues" evidence="1">
    <location>
        <begin position="196"/>
        <end position="210"/>
    </location>
</feature>